<keyword evidence="7" id="KW-1185">Reference proteome</keyword>
<evidence type="ECO:0000256" key="1">
    <source>
        <dbReference type="ARBA" id="ARBA00009297"/>
    </source>
</evidence>
<evidence type="ECO:0000313" key="7">
    <source>
        <dbReference type="Proteomes" id="UP000824782"/>
    </source>
</evidence>
<evidence type="ECO:0000256" key="3">
    <source>
        <dbReference type="ARBA" id="ARBA00022614"/>
    </source>
</evidence>
<dbReference type="AlphaFoldDB" id="A0AAV6ZH54"/>
<dbReference type="InterPro" id="IPR032675">
    <property type="entry name" value="LRR_dom_sf"/>
</dbReference>
<dbReference type="Proteomes" id="UP000824782">
    <property type="component" value="Unassembled WGS sequence"/>
</dbReference>
<reference evidence="6" key="1">
    <citation type="thesis" date="2020" institute="ProQuest LLC" country="789 East Eisenhower Parkway, Ann Arbor, MI, USA">
        <title>Comparative Genomics and Chromosome Evolution.</title>
        <authorList>
            <person name="Mudd A.B."/>
        </authorList>
    </citation>
    <scope>NUCLEOTIDE SEQUENCE</scope>
    <source>
        <strain evidence="6">237g6f4</strain>
        <tissue evidence="6">Blood</tissue>
    </source>
</reference>
<dbReference type="PANTHER" id="PTHR31994">
    <property type="entry name" value="LEUCINE-RICH REPEAT-CONTAINING PROTEIN 42"/>
    <property type="match status" value="1"/>
</dbReference>
<dbReference type="Gene3D" id="3.80.10.10">
    <property type="entry name" value="Ribonuclease Inhibitor"/>
    <property type="match status" value="1"/>
</dbReference>
<feature type="region of interest" description="Disordered" evidence="5">
    <location>
        <begin position="420"/>
        <end position="465"/>
    </location>
</feature>
<gene>
    <name evidence="6" type="ORF">GDO81_029925</name>
</gene>
<organism evidence="6 7">
    <name type="scientific">Engystomops pustulosus</name>
    <name type="common">Tungara frog</name>
    <name type="synonym">Physalaemus pustulosus</name>
    <dbReference type="NCBI Taxonomy" id="76066"/>
    <lineage>
        <taxon>Eukaryota</taxon>
        <taxon>Metazoa</taxon>
        <taxon>Chordata</taxon>
        <taxon>Craniata</taxon>
        <taxon>Vertebrata</taxon>
        <taxon>Euteleostomi</taxon>
        <taxon>Amphibia</taxon>
        <taxon>Batrachia</taxon>
        <taxon>Anura</taxon>
        <taxon>Neobatrachia</taxon>
        <taxon>Hyloidea</taxon>
        <taxon>Leptodactylidae</taxon>
        <taxon>Leiuperinae</taxon>
        <taxon>Engystomops</taxon>
    </lineage>
</organism>
<name>A0AAV6ZH54_ENGPU</name>
<evidence type="ECO:0000313" key="6">
    <source>
        <dbReference type="EMBL" id="KAG8546725.1"/>
    </source>
</evidence>
<keyword evidence="4" id="KW-0677">Repeat</keyword>
<proteinExistence type="inferred from homology"/>
<feature type="compositionally biased region" description="Basic and acidic residues" evidence="5">
    <location>
        <begin position="444"/>
        <end position="453"/>
    </location>
</feature>
<comment type="caution">
    <text evidence="6">The sequence shown here is derived from an EMBL/GenBank/DDBJ whole genome shotgun (WGS) entry which is preliminary data.</text>
</comment>
<evidence type="ECO:0000256" key="4">
    <source>
        <dbReference type="ARBA" id="ARBA00022737"/>
    </source>
</evidence>
<dbReference type="Pfam" id="PF13516">
    <property type="entry name" value="LRR_6"/>
    <property type="match status" value="2"/>
</dbReference>
<evidence type="ECO:0000256" key="2">
    <source>
        <dbReference type="ARBA" id="ARBA00014198"/>
    </source>
</evidence>
<comment type="similarity">
    <text evidence="1">Belongs to the LRRC42 family.</text>
</comment>
<dbReference type="InterPro" id="IPR001611">
    <property type="entry name" value="Leu-rich_rpt"/>
</dbReference>
<protein>
    <recommendedName>
        <fullName evidence="2">Leucine-rich repeat-containing protein 42</fullName>
    </recommendedName>
</protein>
<keyword evidence="3" id="KW-0433">Leucine-rich repeat</keyword>
<dbReference type="SUPFAM" id="SSF52047">
    <property type="entry name" value="RNI-like"/>
    <property type="match status" value="1"/>
</dbReference>
<dbReference type="EMBL" id="WNYA01000959">
    <property type="protein sequence ID" value="KAG8546725.1"/>
    <property type="molecule type" value="Genomic_DNA"/>
</dbReference>
<accession>A0AAV6ZH54</accession>
<dbReference type="PANTHER" id="PTHR31994:SF3">
    <property type="entry name" value="LEUCINE-RICH REPEAT-CONTAINING PROTEIN 42"/>
    <property type="match status" value="1"/>
</dbReference>
<dbReference type="InterPro" id="IPR039631">
    <property type="entry name" value="LRRC42"/>
</dbReference>
<feature type="region of interest" description="Disordered" evidence="5">
    <location>
        <begin position="319"/>
        <end position="339"/>
    </location>
</feature>
<evidence type="ECO:0000256" key="5">
    <source>
        <dbReference type="SAM" id="MobiDB-lite"/>
    </source>
</evidence>
<sequence length="478" mass="52827">MLLSELNPRTEMSHFSDLQGSEDSGPVYVREKGRLSVAGSHCPRVKTPPVRLFSKGFSVELCVRQGDACKPKEKPFVFTYTEQGSLRYSAKSLFTLALDLIADNIQHVDSLLGFPEQVAERLFTAAESRQQFCHPHSGLAALRKFTEAYGDLMLSSLCLRSKYLLVSEKMEEIKSFQGLHVLDLSCCKLGDEHELIAHLSSEAMDSLRELYLKDNCLSDIGVRKMTAPVRVLHRGLGKLSLLDVSCNPGITEKGLSFLLGFKELRFLDISDTGVQDSVFTCKKIQTRTGLVQSKKPLPQFDESSCRTEGWAEQVTASRCSRNPQISDVGGDGGDSGSGPRVSSIIPPCGQQLPGHICQCIDVYTGLFRQWDDLVMSAIKPKKTLPSRTAAQHFYGKDKGTPEAETPMLYETPAAPTKHLQFYRPEGAPNPPPAVPQPGHYPGKRLKEDKHVSDRGSSQPAKKPRVALTADDWDLLNSY</sequence>